<dbReference type="OrthoDB" id="437438at2759"/>
<evidence type="ECO:0000256" key="5">
    <source>
        <dbReference type="ARBA" id="ARBA00023239"/>
    </source>
</evidence>
<keyword evidence="1" id="KW-0547">Nucleotide-binding</keyword>
<feature type="non-terminal residue" evidence="10">
    <location>
        <position position="1"/>
    </location>
</feature>
<keyword evidence="2" id="KW-0378">Hydrolase</keyword>
<keyword evidence="4" id="KW-0067">ATP-binding</keyword>
<dbReference type="InterPro" id="IPR047187">
    <property type="entry name" value="SF1_C_Upf1"/>
</dbReference>
<dbReference type="InterPro" id="IPR045055">
    <property type="entry name" value="DNA2/NAM7-like"/>
</dbReference>
<dbReference type="PANTHER" id="PTHR10887:SF322">
    <property type="entry name" value="HELICASE MOV-10"/>
    <property type="match status" value="1"/>
</dbReference>
<dbReference type="FunFam" id="3.40.50.300:FF:000326">
    <property type="entry name" value="P-loop containing nucleoside triphosphate hydrolase"/>
    <property type="match status" value="1"/>
</dbReference>
<comment type="catalytic activity">
    <reaction evidence="6">
        <text>ATP + H2O = ADP + phosphate + H(+)</text>
        <dbReference type="Rhea" id="RHEA:13065"/>
        <dbReference type="ChEBI" id="CHEBI:15377"/>
        <dbReference type="ChEBI" id="CHEBI:15378"/>
        <dbReference type="ChEBI" id="CHEBI:30616"/>
        <dbReference type="ChEBI" id="CHEBI:43474"/>
        <dbReference type="ChEBI" id="CHEBI:456216"/>
        <dbReference type="EC" id="3.6.4.12"/>
    </reaction>
    <physiologicalReaction direction="left-to-right" evidence="6">
        <dbReference type="Rhea" id="RHEA:13066"/>
    </physiologicalReaction>
</comment>
<evidence type="ECO:0000256" key="8">
    <source>
        <dbReference type="SAM" id="MobiDB-lite"/>
    </source>
</evidence>
<dbReference type="GO" id="GO:0016787">
    <property type="term" value="F:hydrolase activity"/>
    <property type="evidence" value="ECO:0007669"/>
    <property type="project" value="UniProtKB-KW"/>
</dbReference>
<comment type="caution">
    <text evidence="10">The sequence shown here is derived from an EMBL/GenBank/DDBJ whole genome shotgun (WGS) entry which is preliminary data.</text>
</comment>
<sequence>MRGVASAEDADFDARVAAMKTWMGSERFKHTTRPYKVEEVVKLQGTMPMYFNGAKVSDKLYKMLRDHQAKGTCSHTFGALDTVQVTQMAKYLTSVYVSGWQCSSTASTSNEPGPDVADYPYDTVPNKVDQLFRAQLFHDRKQYEERRRMSPDERSKAPVVEARLRAGRQQVDITWQLPGQQRSGSGMASSKKAARREAARRLLQGLPVGPEAELQMRKQMLQGLRYKLSAEVLQDGLSGEASSKVYRVVWRVPQPQGRPPLELSASAEGTHEEAQKQAWESLYLQAAGRKSLQASVVQATQEQRNRAVQQQLEDAAQQRRDSLQAGMSILSSEAAAELAVRHNAIIQRLRIQALDEVTTHEAGQHCTLQWEWQDPNGEQRRAVSVGLGTTKRQAKGEAIRGMLAQQSVGSALDPVALNAAGSVRSLARGGSAKAAASAADFLASWPPAYWSLCLLDAWQLCLAQRDREGLGKLGEAVRGNLAVQGLAPKLWESLLDAAAHVACGSTAVEALKLLRGASLDASRFASAAHKDYFEHFRMLTALERVGANQAMIDELRAQSGVPCLRMLQQSCVLPYITLVLAEWFEDQVAMLSGMRAGDVVYLRPTLSQGRLPSESSGHLAVIASLGKERGKQRLNLRCGTLGEDVEEELFDVFGLESEVTALRCIQAVWAAADPHVPREERVAQDVRLLPEMTRIVVQSFRAEGRKASKEAAASAPPGCQDEAPLRRIGSIVDTAARLGCDLTEAQLEAVRSALQRRVTLIHGPPGTGKTTAAACVVMAWRWLGDRILCAADSNVAADNLHKSLAKWGIKAYRFAPAEQEESKMTAYERMLFAQDALNSFQVVVTTCAGAGHNLLQGQTFPRVLIDESTQSVEPTTLLPMSVGCEHLVLIGDHRQLPPTVVSDDAKRLGLDKSLFARLAEEDESQPEVDAIAVPVLLNEQRRMHPSIARFPNLYFYRGLVHDKAPGRAPIRGVKWPQSGDFRLWLVDCKGQAGHCEEQQGTSWRNAAEADAVVRFLRHLLDPNQRNQSGPGSVATEEVVVLTPYLQQKELLQGRLRGVPELKEVRVSTVDGFQGAEADLVVFSAVRSNREGRLGFLQDTRRANVALTRARRGLVVFADAETLRQADGSIWAEWLRFVEAEE</sequence>
<evidence type="ECO:0000259" key="9">
    <source>
        <dbReference type="PROSITE" id="PS50137"/>
    </source>
</evidence>
<dbReference type="PANTHER" id="PTHR10887">
    <property type="entry name" value="DNA2/NAM7 HELICASE FAMILY"/>
    <property type="match status" value="1"/>
</dbReference>
<gene>
    <name evidence="10" type="ORF">SNEC2469_LOCUS2449</name>
</gene>
<dbReference type="InterPro" id="IPR014720">
    <property type="entry name" value="dsRBD_dom"/>
</dbReference>
<dbReference type="InterPro" id="IPR041679">
    <property type="entry name" value="DNA2/NAM7-like_C"/>
</dbReference>
<dbReference type="SUPFAM" id="SSF52540">
    <property type="entry name" value="P-loop containing nucleoside triphosphate hydrolases"/>
    <property type="match status" value="1"/>
</dbReference>
<dbReference type="InterPro" id="IPR015813">
    <property type="entry name" value="Pyrv/PenolPyrv_kinase-like_dom"/>
</dbReference>
<reference evidence="10" key="1">
    <citation type="submission" date="2021-02" db="EMBL/GenBank/DDBJ databases">
        <authorList>
            <person name="Dougan E. K."/>
            <person name="Rhodes N."/>
            <person name="Thang M."/>
            <person name="Chan C."/>
        </authorList>
    </citation>
    <scope>NUCLEOTIDE SEQUENCE</scope>
</reference>
<dbReference type="GO" id="GO:0005694">
    <property type="term" value="C:chromosome"/>
    <property type="evidence" value="ECO:0007669"/>
    <property type="project" value="UniProtKB-ARBA"/>
</dbReference>
<dbReference type="Pfam" id="PF00463">
    <property type="entry name" value="ICL"/>
    <property type="match status" value="1"/>
</dbReference>
<accession>A0A812K1S8</accession>
<dbReference type="Gene3D" id="3.20.20.60">
    <property type="entry name" value="Phosphoenolpyruvate-binding domains"/>
    <property type="match status" value="1"/>
</dbReference>
<evidence type="ECO:0000256" key="1">
    <source>
        <dbReference type="ARBA" id="ARBA00022741"/>
    </source>
</evidence>
<evidence type="ECO:0000256" key="6">
    <source>
        <dbReference type="ARBA" id="ARBA00048432"/>
    </source>
</evidence>
<dbReference type="CDD" id="cd18808">
    <property type="entry name" value="SF1_C_Upf1"/>
    <property type="match status" value="1"/>
</dbReference>
<evidence type="ECO:0000256" key="3">
    <source>
        <dbReference type="ARBA" id="ARBA00022806"/>
    </source>
</evidence>
<dbReference type="GO" id="GO:0019752">
    <property type="term" value="P:carboxylic acid metabolic process"/>
    <property type="evidence" value="ECO:0007669"/>
    <property type="project" value="InterPro"/>
</dbReference>
<keyword evidence="11" id="KW-1185">Reference proteome</keyword>
<dbReference type="InterPro" id="IPR040442">
    <property type="entry name" value="Pyrv_kinase-like_dom_sf"/>
</dbReference>
<dbReference type="PROSITE" id="PS50137">
    <property type="entry name" value="DS_RBD"/>
    <property type="match status" value="1"/>
</dbReference>
<evidence type="ECO:0000256" key="4">
    <source>
        <dbReference type="ARBA" id="ARBA00022840"/>
    </source>
</evidence>
<dbReference type="Gene3D" id="3.40.50.300">
    <property type="entry name" value="P-loop containing nucleotide triphosphate hydrolases"/>
    <property type="match status" value="2"/>
</dbReference>
<dbReference type="AlphaFoldDB" id="A0A812K1S8"/>
<dbReference type="GO" id="GO:0005524">
    <property type="term" value="F:ATP binding"/>
    <property type="evidence" value="ECO:0007669"/>
    <property type="project" value="UniProtKB-KW"/>
</dbReference>
<dbReference type="GO" id="GO:0004451">
    <property type="term" value="F:isocitrate lyase activity"/>
    <property type="evidence" value="ECO:0007669"/>
    <property type="project" value="InterPro"/>
</dbReference>
<dbReference type="InterPro" id="IPR027417">
    <property type="entry name" value="P-loop_NTPase"/>
</dbReference>
<dbReference type="SMART" id="SM00487">
    <property type="entry name" value="DEXDc"/>
    <property type="match status" value="1"/>
</dbReference>
<dbReference type="Pfam" id="PF13086">
    <property type="entry name" value="AAA_11"/>
    <property type="match status" value="2"/>
</dbReference>
<organism evidence="10 11">
    <name type="scientific">Symbiodinium necroappetens</name>
    <dbReference type="NCBI Taxonomy" id="1628268"/>
    <lineage>
        <taxon>Eukaryota</taxon>
        <taxon>Sar</taxon>
        <taxon>Alveolata</taxon>
        <taxon>Dinophyceae</taxon>
        <taxon>Suessiales</taxon>
        <taxon>Symbiodiniaceae</taxon>
        <taxon>Symbiodinium</taxon>
    </lineage>
</organism>
<dbReference type="GO" id="GO:0005829">
    <property type="term" value="C:cytosol"/>
    <property type="evidence" value="ECO:0007669"/>
    <property type="project" value="TreeGrafter"/>
</dbReference>
<dbReference type="InterPro" id="IPR006254">
    <property type="entry name" value="Isocitrate_lyase"/>
</dbReference>
<proteinExistence type="predicted"/>
<feature type="domain" description="DRBM" evidence="9">
    <location>
        <begin position="177"/>
        <end position="208"/>
    </location>
</feature>
<dbReference type="EMBL" id="CAJNJA010006785">
    <property type="protein sequence ID" value="CAE7215477.1"/>
    <property type="molecule type" value="Genomic_DNA"/>
</dbReference>
<dbReference type="GO" id="GO:0035194">
    <property type="term" value="P:regulatory ncRNA-mediated post-transcriptional gene silencing"/>
    <property type="evidence" value="ECO:0007669"/>
    <property type="project" value="TreeGrafter"/>
</dbReference>
<dbReference type="GO" id="GO:0043186">
    <property type="term" value="C:P granule"/>
    <property type="evidence" value="ECO:0007669"/>
    <property type="project" value="TreeGrafter"/>
</dbReference>
<keyword evidence="7" id="KW-0694">RNA-binding</keyword>
<name>A0A812K1S8_9DINO</name>
<keyword evidence="3" id="KW-0347">Helicase</keyword>
<evidence type="ECO:0000256" key="7">
    <source>
        <dbReference type="PROSITE-ProRule" id="PRU00266"/>
    </source>
</evidence>
<dbReference type="Proteomes" id="UP000601435">
    <property type="component" value="Unassembled WGS sequence"/>
</dbReference>
<keyword evidence="5" id="KW-0456">Lyase</keyword>
<evidence type="ECO:0000313" key="10">
    <source>
        <dbReference type="EMBL" id="CAE7215477.1"/>
    </source>
</evidence>
<feature type="region of interest" description="Disordered" evidence="8">
    <location>
        <begin position="179"/>
        <end position="198"/>
    </location>
</feature>
<dbReference type="InterPro" id="IPR014001">
    <property type="entry name" value="Helicase_ATP-bd"/>
</dbReference>
<evidence type="ECO:0000256" key="2">
    <source>
        <dbReference type="ARBA" id="ARBA00022801"/>
    </source>
</evidence>
<feature type="compositionally biased region" description="Low complexity" evidence="8">
    <location>
        <begin position="182"/>
        <end position="191"/>
    </location>
</feature>
<dbReference type="InterPro" id="IPR041677">
    <property type="entry name" value="DNA2/NAM7_AAA_11"/>
</dbReference>
<dbReference type="GO" id="GO:0003678">
    <property type="term" value="F:DNA helicase activity"/>
    <property type="evidence" value="ECO:0007669"/>
    <property type="project" value="UniProtKB-EC"/>
</dbReference>
<dbReference type="GO" id="GO:0003723">
    <property type="term" value="F:RNA binding"/>
    <property type="evidence" value="ECO:0007669"/>
    <property type="project" value="UniProtKB-UniRule"/>
</dbReference>
<protein>
    <recommendedName>
        <fullName evidence="9">DRBM domain-containing protein</fullName>
    </recommendedName>
</protein>
<dbReference type="Pfam" id="PF13087">
    <property type="entry name" value="AAA_12"/>
    <property type="match status" value="1"/>
</dbReference>
<evidence type="ECO:0000313" key="11">
    <source>
        <dbReference type="Proteomes" id="UP000601435"/>
    </source>
</evidence>
<dbReference type="SUPFAM" id="SSF51621">
    <property type="entry name" value="Phosphoenolpyruvate/pyruvate domain"/>
    <property type="match status" value="1"/>
</dbReference>